<organism evidence="1 2">
    <name type="scientific">Hymenolepis diminuta</name>
    <name type="common">Rat tapeworm</name>
    <dbReference type="NCBI Taxonomy" id="6216"/>
    <lineage>
        <taxon>Eukaryota</taxon>
        <taxon>Metazoa</taxon>
        <taxon>Spiralia</taxon>
        <taxon>Lophotrochozoa</taxon>
        <taxon>Platyhelminthes</taxon>
        <taxon>Cestoda</taxon>
        <taxon>Eucestoda</taxon>
        <taxon>Cyclophyllidea</taxon>
        <taxon>Hymenolepididae</taxon>
        <taxon>Hymenolepis</taxon>
    </lineage>
</organism>
<evidence type="ECO:0000313" key="2">
    <source>
        <dbReference type="Proteomes" id="UP000321570"/>
    </source>
</evidence>
<proteinExistence type="predicted"/>
<dbReference type="EMBL" id="CABIJS010000288">
    <property type="protein sequence ID" value="VUZ48364.1"/>
    <property type="molecule type" value="Genomic_DNA"/>
</dbReference>
<evidence type="ECO:0000313" key="1">
    <source>
        <dbReference type="EMBL" id="VUZ48364.1"/>
    </source>
</evidence>
<dbReference type="AlphaFoldDB" id="A0A564YP90"/>
<dbReference type="Proteomes" id="UP000321570">
    <property type="component" value="Unassembled WGS sequence"/>
</dbReference>
<accession>A0A564YP90</accession>
<sequence>MSLQAILAGTTGNGFSPIDQEYLVSTRFYPPSLQAHLSVQEHAGIVELVKAVTIFSTTWETTHKLPSIKDP</sequence>
<gene>
    <name evidence="1" type="ORF">WMSIL1_LOCUS7750</name>
</gene>
<name>A0A564YP90_HYMDI</name>
<reference evidence="1 2" key="1">
    <citation type="submission" date="2019-07" db="EMBL/GenBank/DDBJ databases">
        <authorList>
            <person name="Jastrzebski P J."/>
            <person name="Paukszto L."/>
            <person name="Jastrzebski P J."/>
        </authorList>
    </citation>
    <scope>NUCLEOTIDE SEQUENCE [LARGE SCALE GENOMIC DNA]</scope>
    <source>
        <strain evidence="1 2">WMS-il1</strain>
    </source>
</reference>
<protein>
    <submittedName>
        <fullName evidence="1">Uncharacterized protein</fullName>
    </submittedName>
</protein>
<keyword evidence="2" id="KW-1185">Reference proteome</keyword>